<organism evidence="1 2">
    <name type="scientific">Salix udensis</name>
    <dbReference type="NCBI Taxonomy" id="889485"/>
    <lineage>
        <taxon>Eukaryota</taxon>
        <taxon>Viridiplantae</taxon>
        <taxon>Streptophyta</taxon>
        <taxon>Embryophyta</taxon>
        <taxon>Tracheophyta</taxon>
        <taxon>Spermatophyta</taxon>
        <taxon>Magnoliopsida</taxon>
        <taxon>eudicotyledons</taxon>
        <taxon>Gunneridae</taxon>
        <taxon>Pentapetalae</taxon>
        <taxon>rosids</taxon>
        <taxon>fabids</taxon>
        <taxon>Malpighiales</taxon>
        <taxon>Salicaceae</taxon>
        <taxon>Saliceae</taxon>
        <taxon>Salix</taxon>
    </lineage>
</organism>
<evidence type="ECO:0000313" key="1">
    <source>
        <dbReference type="EMBL" id="KAJ6402252.1"/>
    </source>
</evidence>
<proteinExistence type="predicted"/>
<gene>
    <name evidence="1" type="ORF">OIU84_014360</name>
</gene>
<evidence type="ECO:0000313" key="2">
    <source>
        <dbReference type="Proteomes" id="UP001162972"/>
    </source>
</evidence>
<dbReference type="Proteomes" id="UP001162972">
    <property type="component" value="Chromosome 4"/>
</dbReference>
<sequence length="118" mass="13763">MRMPKCFTNTLNGCKKIEMKYFKDIHVSKKVILEFDANDLDIDGENDIVENNVDINSIGRNTNDGNLGVEKVNASIYNVHDEANDEYTKYKEDEEDEKMIRKRNMMIIFLLIRKGLNL</sequence>
<dbReference type="EMBL" id="JAPFFJ010000018">
    <property type="protein sequence ID" value="KAJ6402252.1"/>
    <property type="molecule type" value="Genomic_DNA"/>
</dbReference>
<comment type="caution">
    <text evidence="1">The sequence shown here is derived from an EMBL/GenBank/DDBJ whole genome shotgun (WGS) entry which is preliminary data.</text>
</comment>
<name>A0AAD6NQY6_9ROSI</name>
<protein>
    <submittedName>
        <fullName evidence="1">Uncharacterized protein</fullName>
    </submittedName>
</protein>
<accession>A0AAD6NQY6</accession>
<keyword evidence="2" id="KW-1185">Reference proteome</keyword>
<reference evidence="1 2" key="1">
    <citation type="journal article" date="2023" name="Int. J. Mol. Sci.">
        <title>De Novo Assembly and Annotation of 11 Diverse Shrub Willow (Salix) Genomes Reveals Novel Gene Organization in Sex-Linked Regions.</title>
        <authorList>
            <person name="Hyden B."/>
            <person name="Feng K."/>
            <person name="Yates T.B."/>
            <person name="Jawdy S."/>
            <person name="Cereghino C."/>
            <person name="Smart L.B."/>
            <person name="Muchero W."/>
        </authorList>
    </citation>
    <scope>NUCLEOTIDE SEQUENCE [LARGE SCALE GENOMIC DNA]</scope>
    <source>
        <tissue evidence="1">Shoot tip</tissue>
    </source>
</reference>
<dbReference type="AlphaFoldDB" id="A0AAD6NQY6"/>